<dbReference type="Proteomes" id="UP000291124">
    <property type="component" value="Chromosome"/>
</dbReference>
<evidence type="ECO:0000313" key="1">
    <source>
        <dbReference type="EMBL" id="QBN17798.1"/>
    </source>
</evidence>
<protein>
    <submittedName>
        <fullName evidence="1">DUF4359 domain-containing protein</fullName>
    </submittedName>
</protein>
<proteinExistence type="predicted"/>
<keyword evidence="2" id="KW-1185">Reference proteome</keyword>
<reference evidence="2" key="1">
    <citation type="submission" date="2019-03" db="EMBL/GenBank/DDBJ databases">
        <title>Flavobacterium sp.</title>
        <authorList>
            <person name="Kim H."/>
        </authorList>
    </citation>
    <scope>NUCLEOTIDE SEQUENCE [LARGE SCALE GENOMIC DNA]</scope>
    <source>
        <strain evidence="2">GS13</strain>
    </source>
</reference>
<name>A0A4P6Y7W7_9FLAO</name>
<gene>
    <name evidence="1" type="ORF">E1750_02945</name>
</gene>
<dbReference type="KEGG" id="fnk:E1750_02945"/>
<dbReference type="OrthoDB" id="997828at2"/>
<dbReference type="EMBL" id="CP037933">
    <property type="protein sequence ID" value="QBN17798.1"/>
    <property type="molecule type" value="Genomic_DNA"/>
</dbReference>
<accession>A0A4P6Y7W7</accession>
<dbReference type="AlphaFoldDB" id="A0A4P6Y7W7"/>
<evidence type="ECO:0000313" key="2">
    <source>
        <dbReference type="Proteomes" id="UP000291124"/>
    </source>
</evidence>
<sequence>MKTKQIALIAVSIILIIAIFTNPNQTAHKEKVKTTITSLFQKQLKENETESNNSFQALGSLLGTSLINTIVENGVSCDNYILFSITKFTYEGQEKSIGYGLLGKVFLSSKIEDAFRKKQ</sequence>
<dbReference type="RefSeq" id="WP_133275329.1">
    <property type="nucleotide sequence ID" value="NZ_CP037933.1"/>
</dbReference>
<organism evidence="1 2">
    <name type="scientific">Flavobacterium nackdongense</name>
    <dbReference type="NCBI Taxonomy" id="2547394"/>
    <lineage>
        <taxon>Bacteria</taxon>
        <taxon>Pseudomonadati</taxon>
        <taxon>Bacteroidota</taxon>
        <taxon>Flavobacteriia</taxon>
        <taxon>Flavobacteriales</taxon>
        <taxon>Flavobacteriaceae</taxon>
        <taxon>Flavobacterium</taxon>
    </lineage>
</organism>